<gene>
    <name evidence="1" type="ORF">E4A49_08510</name>
</gene>
<evidence type="ECO:0000313" key="2">
    <source>
        <dbReference type="Proteomes" id="UP000297477"/>
    </source>
</evidence>
<organism evidence="1 2">
    <name type="scientific">Micrococcus lylae</name>
    <dbReference type="NCBI Taxonomy" id="1273"/>
    <lineage>
        <taxon>Bacteria</taxon>
        <taxon>Bacillati</taxon>
        <taxon>Actinomycetota</taxon>
        <taxon>Actinomycetes</taxon>
        <taxon>Micrococcales</taxon>
        <taxon>Micrococcaceae</taxon>
        <taxon>Micrococcus</taxon>
    </lineage>
</organism>
<proteinExistence type="predicted"/>
<reference evidence="1 2" key="1">
    <citation type="submission" date="2019-03" db="EMBL/GenBank/DDBJ databases">
        <title>Reclassification of Micrococcus aloeverae and Micrococcus yunnanensis as later heterotypic synonyms of Micrococcus luteus.</title>
        <authorList>
            <person name="Huang C.-H."/>
        </authorList>
    </citation>
    <scope>NUCLEOTIDE SEQUENCE [LARGE SCALE GENOMIC DNA]</scope>
    <source>
        <strain evidence="1 2">BCRC 12151</strain>
    </source>
</reference>
<dbReference type="EMBL" id="SPKT01000016">
    <property type="protein sequence ID" value="TFH98545.1"/>
    <property type="molecule type" value="Genomic_DNA"/>
</dbReference>
<evidence type="ECO:0000313" key="1">
    <source>
        <dbReference type="EMBL" id="TFH98545.1"/>
    </source>
</evidence>
<keyword evidence="2" id="KW-1185">Reference proteome</keyword>
<name>A0ABY2K245_9MICC</name>
<protein>
    <recommendedName>
        <fullName evidence="3">DUF370 domain-containing protein</fullName>
    </recommendedName>
</protein>
<comment type="caution">
    <text evidence="1">The sequence shown here is derived from an EMBL/GenBank/DDBJ whole genome shotgun (WGS) entry which is preliminary data.</text>
</comment>
<evidence type="ECO:0008006" key="3">
    <source>
        <dbReference type="Google" id="ProtNLM"/>
    </source>
</evidence>
<accession>A0ABY2K245</accession>
<dbReference type="RefSeq" id="WP_067191534.1">
    <property type="nucleotide sequence ID" value="NZ_FUKP01000023.1"/>
</dbReference>
<dbReference type="Proteomes" id="UP000297477">
    <property type="component" value="Unassembled WGS sequence"/>
</dbReference>
<sequence length="92" mass="10351">MEPVINHYLLVFDHARDELIDVVEFGTDVESATAAYSARERQHREDGHIDIVLVGSDSLETVKITHSTYFAGASKVDLRSLLRLDELTAHRS</sequence>